<protein>
    <submittedName>
        <fullName evidence="8">Response regulator transcription factor</fullName>
    </submittedName>
</protein>
<dbReference type="SMART" id="SM00448">
    <property type="entry name" value="REC"/>
    <property type="match status" value="1"/>
</dbReference>
<keyword evidence="1 5" id="KW-0597">Phosphoprotein</keyword>
<evidence type="ECO:0000313" key="8">
    <source>
        <dbReference type="EMBL" id="MCV2883486.1"/>
    </source>
</evidence>
<dbReference type="RefSeq" id="WP_263710684.1">
    <property type="nucleotide sequence ID" value="NZ_JAOWKX010000001.1"/>
</dbReference>
<dbReference type="Gene3D" id="3.40.50.2300">
    <property type="match status" value="1"/>
</dbReference>
<dbReference type="InterPro" id="IPR000792">
    <property type="entry name" value="Tscrpt_reg_LuxR_C"/>
</dbReference>
<organism evidence="8 9">
    <name type="scientific">Fluctibacter corallii</name>
    <dbReference type="NCBI Taxonomy" id="2984329"/>
    <lineage>
        <taxon>Bacteria</taxon>
        <taxon>Pseudomonadati</taxon>
        <taxon>Pseudomonadota</taxon>
        <taxon>Gammaproteobacteria</taxon>
        <taxon>Alteromonadales</taxon>
        <taxon>Alteromonadaceae</taxon>
        <taxon>Fluctibacter</taxon>
    </lineage>
</organism>
<dbReference type="EMBL" id="JAOWKX010000001">
    <property type="protein sequence ID" value="MCV2883486.1"/>
    <property type="molecule type" value="Genomic_DNA"/>
</dbReference>
<keyword evidence="4" id="KW-0804">Transcription</keyword>
<gene>
    <name evidence="8" type="ORF">OE749_02085</name>
</gene>
<evidence type="ECO:0000256" key="4">
    <source>
        <dbReference type="ARBA" id="ARBA00023163"/>
    </source>
</evidence>
<proteinExistence type="predicted"/>
<dbReference type="Pfam" id="PF00196">
    <property type="entry name" value="GerE"/>
    <property type="match status" value="1"/>
</dbReference>
<evidence type="ECO:0000313" key="9">
    <source>
        <dbReference type="Proteomes" id="UP001652504"/>
    </source>
</evidence>
<reference evidence="8 9" key="1">
    <citation type="submission" date="2022-10" db="EMBL/GenBank/DDBJ databases">
        <title>Aestuariibacter sp. AA17 isolated from Montipora capitata coral fragment.</title>
        <authorList>
            <person name="Emsley S.A."/>
            <person name="Pfannmuller K.M."/>
            <person name="Loughran R.M."/>
            <person name="Shlafstein M."/>
            <person name="Papke E."/>
            <person name="Saw J.H."/>
            <person name="Ushijima B."/>
            <person name="Videau P."/>
        </authorList>
    </citation>
    <scope>NUCLEOTIDE SEQUENCE [LARGE SCALE GENOMIC DNA]</scope>
    <source>
        <strain evidence="8 9">AA17</strain>
    </source>
</reference>
<dbReference type="InterPro" id="IPR039420">
    <property type="entry name" value="WalR-like"/>
</dbReference>
<dbReference type="InterPro" id="IPR058245">
    <property type="entry name" value="NreC/VraR/RcsB-like_REC"/>
</dbReference>
<keyword evidence="3" id="KW-0238">DNA-binding</keyword>
<dbReference type="PANTHER" id="PTHR43214:SF24">
    <property type="entry name" value="TRANSCRIPTIONAL REGULATORY PROTEIN NARL-RELATED"/>
    <property type="match status" value="1"/>
</dbReference>
<keyword evidence="2" id="KW-0805">Transcription regulation</keyword>
<evidence type="ECO:0000259" key="6">
    <source>
        <dbReference type="PROSITE" id="PS50043"/>
    </source>
</evidence>
<keyword evidence="9" id="KW-1185">Reference proteome</keyword>
<dbReference type="PRINTS" id="PR00038">
    <property type="entry name" value="HTHLUXR"/>
</dbReference>
<evidence type="ECO:0000256" key="1">
    <source>
        <dbReference type="ARBA" id="ARBA00022553"/>
    </source>
</evidence>
<dbReference type="SUPFAM" id="SSF46894">
    <property type="entry name" value="C-terminal effector domain of the bipartite response regulators"/>
    <property type="match status" value="1"/>
</dbReference>
<accession>A0ABT3A535</accession>
<evidence type="ECO:0000256" key="3">
    <source>
        <dbReference type="ARBA" id="ARBA00023125"/>
    </source>
</evidence>
<dbReference type="Pfam" id="PF00072">
    <property type="entry name" value="Response_reg"/>
    <property type="match status" value="1"/>
</dbReference>
<dbReference type="PROSITE" id="PS50110">
    <property type="entry name" value="RESPONSE_REGULATORY"/>
    <property type="match status" value="1"/>
</dbReference>
<evidence type="ECO:0000259" key="7">
    <source>
        <dbReference type="PROSITE" id="PS50110"/>
    </source>
</evidence>
<dbReference type="Proteomes" id="UP001652504">
    <property type="component" value="Unassembled WGS sequence"/>
</dbReference>
<dbReference type="CDD" id="cd17535">
    <property type="entry name" value="REC_NarL-like"/>
    <property type="match status" value="1"/>
</dbReference>
<dbReference type="InterPro" id="IPR016032">
    <property type="entry name" value="Sig_transdc_resp-reg_C-effctor"/>
</dbReference>
<sequence>MSIRVLLVDDQTLVRLGIRSLLALSDKLTIVGEAQNGIDALEKINELQPDVVLMDIQMPEMSGIEAVEKLQTLASAPPVIMLTTFDDHQLVMEAVSKGAKGYLLKDVSLETLVEGIEAVHSGKSLIQPAITERVVRGLKSHKVDFESASQPEPLSEKEKEILRLMAAGCSNKEISNIMFKSEGTVKNQVSNVLSKLGVRDRTRAVLKAIEQGMI</sequence>
<dbReference type="SMART" id="SM00421">
    <property type="entry name" value="HTH_LUXR"/>
    <property type="match status" value="1"/>
</dbReference>
<evidence type="ECO:0000256" key="2">
    <source>
        <dbReference type="ARBA" id="ARBA00023015"/>
    </source>
</evidence>
<dbReference type="PROSITE" id="PS50043">
    <property type="entry name" value="HTH_LUXR_2"/>
    <property type="match status" value="1"/>
</dbReference>
<evidence type="ECO:0000256" key="5">
    <source>
        <dbReference type="PROSITE-ProRule" id="PRU00169"/>
    </source>
</evidence>
<feature type="domain" description="Response regulatory" evidence="7">
    <location>
        <begin position="4"/>
        <end position="120"/>
    </location>
</feature>
<feature type="modified residue" description="4-aspartylphosphate" evidence="5">
    <location>
        <position position="55"/>
    </location>
</feature>
<dbReference type="SUPFAM" id="SSF52172">
    <property type="entry name" value="CheY-like"/>
    <property type="match status" value="1"/>
</dbReference>
<dbReference type="CDD" id="cd06170">
    <property type="entry name" value="LuxR_C_like"/>
    <property type="match status" value="1"/>
</dbReference>
<dbReference type="InterPro" id="IPR001789">
    <property type="entry name" value="Sig_transdc_resp-reg_receiver"/>
</dbReference>
<comment type="caution">
    <text evidence="8">The sequence shown here is derived from an EMBL/GenBank/DDBJ whole genome shotgun (WGS) entry which is preliminary data.</text>
</comment>
<dbReference type="PANTHER" id="PTHR43214">
    <property type="entry name" value="TWO-COMPONENT RESPONSE REGULATOR"/>
    <property type="match status" value="1"/>
</dbReference>
<name>A0ABT3A535_9ALTE</name>
<feature type="domain" description="HTH luxR-type" evidence="6">
    <location>
        <begin position="147"/>
        <end position="212"/>
    </location>
</feature>
<dbReference type="InterPro" id="IPR011006">
    <property type="entry name" value="CheY-like_superfamily"/>
</dbReference>